<proteinExistence type="predicted"/>
<gene>
    <name evidence="2" type="primary">Acey_s0360.g3438</name>
    <name evidence="2" type="ORF">Y032_0360g3438</name>
</gene>
<accession>A0A016RWC5</accession>
<evidence type="ECO:0000313" key="2">
    <source>
        <dbReference type="EMBL" id="EYB82407.1"/>
    </source>
</evidence>
<feature type="region of interest" description="Disordered" evidence="1">
    <location>
        <begin position="49"/>
        <end position="69"/>
    </location>
</feature>
<dbReference type="Proteomes" id="UP000024635">
    <property type="component" value="Unassembled WGS sequence"/>
</dbReference>
<organism evidence="2 3">
    <name type="scientific">Ancylostoma ceylanicum</name>
    <dbReference type="NCBI Taxonomy" id="53326"/>
    <lineage>
        <taxon>Eukaryota</taxon>
        <taxon>Metazoa</taxon>
        <taxon>Ecdysozoa</taxon>
        <taxon>Nematoda</taxon>
        <taxon>Chromadorea</taxon>
        <taxon>Rhabditida</taxon>
        <taxon>Rhabditina</taxon>
        <taxon>Rhabditomorpha</taxon>
        <taxon>Strongyloidea</taxon>
        <taxon>Ancylostomatidae</taxon>
        <taxon>Ancylostomatinae</taxon>
        <taxon>Ancylostoma</taxon>
    </lineage>
</organism>
<name>A0A016RWC5_9BILA</name>
<dbReference type="OrthoDB" id="9971063at2759"/>
<protein>
    <submittedName>
        <fullName evidence="2">Uncharacterized protein</fullName>
    </submittedName>
</protein>
<reference evidence="3" key="1">
    <citation type="journal article" date="2015" name="Nat. Genet.">
        <title>The genome and transcriptome of the zoonotic hookworm Ancylostoma ceylanicum identify infection-specific gene families.</title>
        <authorList>
            <person name="Schwarz E.M."/>
            <person name="Hu Y."/>
            <person name="Antoshechkin I."/>
            <person name="Miller M.M."/>
            <person name="Sternberg P.W."/>
            <person name="Aroian R.V."/>
        </authorList>
    </citation>
    <scope>NUCLEOTIDE SEQUENCE</scope>
    <source>
        <strain evidence="3">HY135</strain>
    </source>
</reference>
<dbReference type="EMBL" id="JARK01001696">
    <property type="protein sequence ID" value="EYB82407.1"/>
    <property type="molecule type" value="Genomic_DNA"/>
</dbReference>
<sequence>MKVAGKSSSKFKKAYKSTRISRSTVMRTIKEDQALKPFKLEKVRNYRRLRKETASRDPSCYSSGPPVIT</sequence>
<dbReference type="AlphaFoldDB" id="A0A016RWC5"/>
<evidence type="ECO:0000256" key="1">
    <source>
        <dbReference type="SAM" id="MobiDB-lite"/>
    </source>
</evidence>
<evidence type="ECO:0000313" key="3">
    <source>
        <dbReference type="Proteomes" id="UP000024635"/>
    </source>
</evidence>
<keyword evidence="3" id="KW-1185">Reference proteome</keyword>
<comment type="caution">
    <text evidence="2">The sequence shown here is derived from an EMBL/GenBank/DDBJ whole genome shotgun (WGS) entry which is preliminary data.</text>
</comment>